<dbReference type="InterPro" id="IPR018289">
    <property type="entry name" value="MULE_transposase_dom"/>
</dbReference>
<gene>
    <name evidence="3" type="ORF">LWI29_033264</name>
</gene>
<evidence type="ECO:0000259" key="2">
    <source>
        <dbReference type="Pfam" id="PF13456"/>
    </source>
</evidence>
<dbReference type="PANTHER" id="PTHR31973">
    <property type="entry name" value="POLYPROTEIN, PUTATIVE-RELATED"/>
    <property type="match status" value="1"/>
</dbReference>
<sequence>MERILVELLVSTCSMVELLNVLAKEERTKEKKLEREKNERVAGMVVRRGRSDEKKEIREGFNTVIRPVIAVDATHLKSKTKGVLLVAVCKDGNEMIYPLAFGFANSECSKSWTWFLKQLHDMILHPELVLIVSDRHTGISNGMRAIFPNSAHVLCAYHFANNLKQHCRKRGDVIYHYYRAAYAYRVEKFDRVMAELKSIHPKVYDELVERVCIRSRNSLVHSFLLMNVEEVVGWAKMFLQDFCAAHVSIAAASMGAQASRWQLHSQNECRCFHCLYCRSSGCVMAACLKRYSNTFSIEIAESLAVLKGLELASDSNLVTVCLKSDSLVVINRIKSNLLPLSEFGLVFRT</sequence>
<evidence type="ECO:0000259" key="1">
    <source>
        <dbReference type="Pfam" id="PF10551"/>
    </source>
</evidence>
<evidence type="ECO:0000313" key="4">
    <source>
        <dbReference type="Proteomes" id="UP001168877"/>
    </source>
</evidence>
<name>A0AA39SVW6_ACESA</name>
<feature type="domain" description="MULE transposase" evidence="1">
    <location>
        <begin position="68"/>
        <end position="162"/>
    </location>
</feature>
<evidence type="ECO:0008006" key="5">
    <source>
        <dbReference type="Google" id="ProtNLM"/>
    </source>
</evidence>
<feature type="domain" description="RNase H type-1" evidence="2">
    <location>
        <begin position="277"/>
        <end position="335"/>
    </location>
</feature>
<proteinExistence type="predicted"/>
<accession>A0AA39SVW6</accession>
<dbReference type="Pfam" id="PF10551">
    <property type="entry name" value="MULE"/>
    <property type="match status" value="1"/>
</dbReference>
<organism evidence="3 4">
    <name type="scientific">Acer saccharum</name>
    <name type="common">Sugar maple</name>
    <dbReference type="NCBI Taxonomy" id="4024"/>
    <lineage>
        <taxon>Eukaryota</taxon>
        <taxon>Viridiplantae</taxon>
        <taxon>Streptophyta</taxon>
        <taxon>Embryophyta</taxon>
        <taxon>Tracheophyta</taxon>
        <taxon>Spermatophyta</taxon>
        <taxon>Magnoliopsida</taxon>
        <taxon>eudicotyledons</taxon>
        <taxon>Gunneridae</taxon>
        <taxon>Pentapetalae</taxon>
        <taxon>rosids</taxon>
        <taxon>malvids</taxon>
        <taxon>Sapindales</taxon>
        <taxon>Sapindaceae</taxon>
        <taxon>Hippocastanoideae</taxon>
        <taxon>Acereae</taxon>
        <taxon>Acer</taxon>
    </lineage>
</organism>
<dbReference type="GO" id="GO:0003676">
    <property type="term" value="F:nucleic acid binding"/>
    <property type="evidence" value="ECO:0007669"/>
    <property type="project" value="InterPro"/>
</dbReference>
<dbReference type="EMBL" id="JAUESC010000004">
    <property type="protein sequence ID" value="KAK0598283.1"/>
    <property type="molecule type" value="Genomic_DNA"/>
</dbReference>
<dbReference type="AlphaFoldDB" id="A0AA39SVW6"/>
<dbReference type="Pfam" id="PF13456">
    <property type="entry name" value="RVT_3"/>
    <property type="match status" value="1"/>
</dbReference>
<comment type="caution">
    <text evidence="3">The sequence shown here is derived from an EMBL/GenBank/DDBJ whole genome shotgun (WGS) entry which is preliminary data.</text>
</comment>
<evidence type="ECO:0000313" key="3">
    <source>
        <dbReference type="EMBL" id="KAK0598283.1"/>
    </source>
</evidence>
<dbReference type="Proteomes" id="UP001168877">
    <property type="component" value="Unassembled WGS sequence"/>
</dbReference>
<reference evidence="3" key="2">
    <citation type="submission" date="2023-06" db="EMBL/GenBank/DDBJ databases">
        <authorList>
            <person name="Swenson N.G."/>
            <person name="Wegrzyn J.L."/>
            <person name="Mcevoy S.L."/>
        </authorList>
    </citation>
    <scope>NUCLEOTIDE SEQUENCE</scope>
    <source>
        <strain evidence="3">NS2018</strain>
        <tissue evidence="3">Leaf</tissue>
    </source>
</reference>
<dbReference type="GO" id="GO:0004523">
    <property type="term" value="F:RNA-DNA hybrid ribonuclease activity"/>
    <property type="evidence" value="ECO:0007669"/>
    <property type="project" value="InterPro"/>
</dbReference>
<dbReference type="PANTHER" id="PTHR31973:SF195">
    <property type="entry name" value="MUDR FAMILY TRANSPOSASE"/>
    <property type="match status" value="1"/>
</dbReference>
<keyword evidence="4" id="KW-1185">Reference proteome</keyword>
<reference evidence="3" key="1">
    <citation type="journal article" date="2022" name="Plant J.">
        <title>Strategies of tolerance reflected in two North American maple genomes.</title>
        <authorList>
            <person name="McEvoy S.L."/>
            <person name="Sezen U.U."/>
            <person name="Trouern-Trend A."/>
            <person name="McMahon S.M."/>
            <person name="Schaberg P.G."/>
            <person name="Yang J."/>
            <person name="Wegrzyn J.L."/>
            <person name="Swenson N.G."/>
        </authorList>
    </citation>
    <scope>NUCLEOTIDE SEQUENCE</scope>
    <source>
        <strain evidence="3">NS2018</strain>
    </source>
</reference>
<dbReference type="InterPro" id="IPR002156">
    <property type="entry name" value="RNaseH_domain"/>
</dbReference>
<protein>
    <recommendedName>
        <fullName evidence="5">MULE transposase domain-containing protein</fullName>
    </recommendedName>
</protein>